<dbReference type="OrthoDB" id="2375431at2"/>
<evidence type="ECO:0000313" key="3">
    <source>
        <dbReference type="EMBL" id="EKU93085.1"/>
    </source>
</evidence>
<dbReference type="InterPro" id="IPR046342">
    <property type="entry name" value="CBS_dom_sf"/>
</dbReference>
<dbReference type="Pfam" id="PF00571">
    <property type="entry name" value="CBS"/>
    <property type="match status" value="2"/>
</dbReference>
<protein>
    <recommendedName>
        <fullName evidence="2">CBS domain-containing protein</fullName>
    </recommendedName>
</protein>
<keyword evidence="4" id="KW-1185">Reference proteome</keyword>
<dbReference type="InterPro" id="IPR000644">
    <property type="entry name" value="CBS_dom"/>
</dbReference>
<sequence length="155" mass="17467">MINDKIQAYFVNEKYPLIKDGDEVAVIYSWHKLDHAMLILTSDTYNVVPVLNKSSQVVGLISMSRIVKAVVSGADFSFGDLDQYTVQEVMDQDFDKLVLGEFDLEDVLQQLVSTSFLCVVDDQGIFKGIITRSTILQGINRLAHEIDQDYDLADK</sequence>
<dbReference type="EMBL" id="AGXA01000026">
    <property type="protein sequence ID" value="EKU93085.1"/>
    <property type="molecule type" value="Genomic_DNA"/>
</dbReference>
<evidence type="ECO:0000259" key="2">
    <source>
        <dbReference type="PROSITE" id="PS51371"/>
    </source>
</evidence>
<dbReference type="InterPro" id="IPR048125">
    <property type="entry name" value="CBS_CbpB"/>
</dbReference>
<dbReference type="NCBIfam" id="NF041630">
    <property type="entry name" value="CBS_CbpB"/>
    <property type="match status" value="1"/>
</dbReference>
<dbReference type="AlphaFoldDB" id="K9EV44"/>
<feature type="domain" description="CBS" evidence="2">
    <location>
        <begin position="17"/>
        <end position="76"/>
    </location>
</feature>
<dbReference type="eggNOG" id="COG0517">
    <property type="taxonomic scope" value="Bacteria"/>
</dbReference>
<comment type="caution">
    <text evidence="3">The sequence shown here is derived from an EMBL/GenBank/DDBJ whole genome shotgun (WGS) entry which is preliminary data.</text>
</comment>
<evidence type="ECO:0000313" key="4">
    <source>
        <dbReference type="Proteomes" id="UP000009875"/>
    </source>
</evidence>
<dbReference type="RefSeq" id="WP_003778761.1">
    <property type="nucleotide sequence ID" value="NZ_JH992961.1"/>
</dbReference>
<dbReference type="HOGENOM" id="CLU_117108_1_0_9"/>
<accession>K9EV44</accession>
<keyword evidence="1" id="KW-0129">CBS domain</keyword>
<dbReference type="STRING" id="883081.HMPREF9698_01212"/>
<dbReference type="PROSITE" id="PS51371">
    <property type="entry name" value="CBS"/>
    <property type="match status" value="1"/>
</dbReference>
<proteinExistence type="predicted"/>
<name>K9EV44_9LACT</name>
<dbReference type="Gene3D" id="3.10.580.10">
    <property type="entry name" value="CBS-domain"/>
    <property type="match status" value="1"/>
</dbReference>
<reference evidence="3 4" key="1">
    <citation type="submission" date="2012-09" db="EMBL/GenBank/DDBJ databases">
        <title>The Genome Sequence of Alloiococcus otitis ATCC 51267.</title>
        <authorList>
            <consortium name="The Broad Institute Genome Sequencing Platform"/>
            <person name="Earl A."/>
            <person name="Ward D."/>
            <person name="Feldgarden M."/>
            <person name="Gevers D."/>
            <person name="Huys G."/>
            <person name="Walker B."/>
            <person name="Young S.K."/>
            <person name="Zeng Q."/>
            <person name="Gargeya S."/>
            <person name="Fitzgerald M."/>
            <person name="Haas B."/>
            <person name="Abouelleil A."/>
            <person name="Alvarado L."/>
            <person name="Arachchi H.M."/>
            <person name="Berlin A.M."/>
            <person name="Chapman S.B."/>
            <person name="Goldberg J."/>
            <person name="Griggs A."/>
            <person name="Gujja S."/>
            <person name="Hansen M."/>
            <person name="Howarth C."/>
            <person name="Imamovic A."/>
            <person name="Larimer J."/>
            <person name="McCowen C."/>
            <person name="Montmayeur A."/>
            <person name="Murphy C."/>
            <person name="Neiman D."/>
            <person name="Pearson M."/>
            <person name="Priest M."/>
            <person name="Roberts A."/>
            <person name="Saif S."/>
            <person name="Shea T."/>
            <person name="Sisk P."/>
            <person name="Sykes S."/>
            <person name="Wortman J."/>
            <person name="Nusbaum C."/>
            <person name="Birren B."/>
        </authorList>
    </citation>
    <scope>NUCLEOTIDE SEQUENCE [LARGE SCALE GENOMIC DNA]</scope>
    <source>
        <strain evidence="3 4">ATCC 51267</strain>
    </source>
</reference>
<dbReference type="Proteomes" id="UP000009875">
    <property type="component" value="Unassembled WGS sequence"/>
</dbReference>
<gene>
    <name evidence="3" type="ORF">HMPREF9698_01212</name>
</gene>
<evidence type="ECO:0000256" key="1">
    <source>
        <dbReference type="PROSITE-ProRule" id="PRU00703"/>
    </source>
</evidence>
<organism evidence="3 4">
    <name type="scientific">Alloiococcus otitis ATCC 51267</name>
    <dbReference type="NCBI Taxonomy" id="883081"/>
    <lineage>
        <taxon>Bacteria</taxon>
        <taxon>Bacillati</taxon>
        <taxon>Bacillota</taxon>
        <taxon>Bacilli</taxon>
        <taxon>Lactobacillales</taxon>
        <taxon>Carnobacteriaceae</taxon>
        <taxon>Alloiococcus</taxon>
    </lineage>
</organism>
<dbReference type="SUPFAM" id="SSF54631">
    <property type="entry name" value="CBS-domain pair"/>
    <property type="match status" value="1"/>
</dbReference>
<dbReference type="CDD" id="cd04643">
    <property type="entry name" value="CBS_pair_bac"/>
    <property type="match status" value="1"/>
</dbReference>